<reference evidence="1 2" key="1">
    <citation type="submission" date="2019-01" db="EMBL/GenBank/DDBJ databases">
        <title>Sequencing of cultivated peanut Arachis hypogaea provides insights into genome evolution and oil improvement.</title>
        <authorList>
            <person name="Chen X."/>
        </authorList>
    </citation>
    <scope>NUCLEOTIDE SEQUENCE [LARGE SCALE GENOMIC DNA]</scope>
    <source>
        <strain evidence="2">cv. Fuhuasheng</strain>
        <tissue evidence="1">Leaves</tissue>
    </source>
</reference>
<evidence type="ECO:0000313" key="2">
    <source>
        <dbReference type="Proteomes" id="UP000289738"/>
    </source>
</evidence>
<dbReference type="AlphaFoldDB" id="A0A445BT22"/>
<comment type="caution">
    <text evidence="1">The sequence shown here is derived from an EMBL/GenBank/DDBJ whole genome shotgun (WGS) entry which is preliminary data.</text>
</comment>
<sequence>MYIKSVDIVLKNSGHSFSGSVIRISGLSKGLGCDMEMHYTVEVFIWCFQEDIYGKRFVINSKQIEIVHQPIVNCSLWHC</sequence>
<keyword evidence="2" id="KW-1185">Reference proteome</keyword>
<evidence type="ECO:0000313" key="1">
    <source>
        <dbReference type="EMBL" id="RYR41843.1"/>
    </source>
</evidence>
<accession>A0A445BT22</accession>
<protein>
    <submittedName>
        <fullName evidence="1">Uncharacterized protein</fullName>
    </submittedName>
</protein>
<name>A0A445BT22_ARAHY</name>
<gene>
    <name evidence="1" type="ORF">Ahy_A08g038273</name>
</gene>
<proteinExistence type="predicted"/>
<dbReference type="EMBL" id="SDMP01000008">
    <property type="protein sequence ID" value="RYR41843.1"/>
    <property type="molecule type" value="Genomic_DNA"/>
</dbReference>
<dbReference type="Proteomes" id="UP000289738">
    <property type="component" value="Chromosome A08"/>
</dbReference>
<organism evidence="1 2">
    <name type="scientific">Arachis hypogaea</name>
    <name type="common">Peanut</name>
    <dbReference type="NCBI Taxonomy" id="3818"/>
    <lineage>
        <taxon>Eukaryota</taxon>
        <taxon>Viridiplantae</taxon>
        <taxon>Streptophyta</taxon>
        <taxon>Embryophyta</taxon>
        <taxon>Tracheophyta</taxon>
        <taxon>Spermatophyta</taxon>
        <taxon>Magnoliopsida</taxon>
        <taxon>eudicotyledons</taxon>
        <taxon>Gunneridae</taxon>
        <taxon>Pentapetalae</taxon>
        <taxon>rosids</taxon>
        <taxon>fabids</taxon>
        <taxon>Fabales</taxon>
        <taxon>Fabaceae</taxon>
        <taxon>Papilionoideae</taxon>
        <taxon>50 kb inversion clade</taxon>
        <taxon>dalbergioids sensu lato</taxon>
        <taxon>Dalbergieae</taxon>
        <taxon>Pterocarpus clade</taxon>
        <taxon>Arachis</taxon>
    </lineage>
</organism>